<dbReference type="AlphaFoldDB" id="A0A8T0W0W2"/>
<evidence type="ECO:0000313" key="1">
    <source>
        <dbReference type="EMBL" id="KAG2642941.1"/>
    </source>
</evidence>
<keyword evidence="2" id="KW-1185">Reference proteome</keyword>
<dbReference type="Proteomes" id="UP000823388">
    <property type="component" value="Chromosome 2K"/>
</dbReference>
<dbReference type="EMBL" id="CM029039">
    <property type="protein sequence ID" value="KAG2642941.1"/>
    <property type="molecule type" value="Genomic_DNA"/>
</dbReference>
<comment type="caution">
    <text evidence="1">The sequence shown here is derived from an EMBL/GenBank/DDBJ whole genome shotgun (WGS) entry which is preliminary data.</text>
</comment>
<organism evidence="1 2">
    <name type="scientific">Panicum virgatum</name>
    <name type="common">Blackwell switchgrass</name>
    <dbReference type="NCBI Taxonomy" id="38727"/>
    <lineage>
        <taxon>Eukaryota</taxon>
        <taxon>Viridiplantae</taxon>
        <taxon>Streptophyta</taxon>
        <taxon>Embryophyta</taxon>
        <taxon>Tracheophyta</taxon>
        <taxon>Spermatophyta</taxon>
        <taxon>Magnoliopsida</taxon>
        <taxon>Liliopsida</taxon>
        <taxon>Poales</taxon>
        <taxon>Poaceae</taxon>
        <taxon>PACMAD clade</taxon>
        <taxon>Panicoideae</taxon>
        <taxon>Panicodae</taxon>
        <taxon>Paniceae</taxon>
        <taxon>Panicinae</taxon>
        <taxon>Panicum</taxon>
        <taxon>Panicum sect. Hiantes</taxon>
    </lineage>
</organism>
<name>A0A8T0W0W2_PANVG</name>
<sequence length="186" mass="20540">MGGKLPQAVFTDQCAATAAALKNVWKGVTHLLCKWHMFKDTSARLGPIYRKASPFFQQVKARARFSSRLSTAQWPTGDGLTSLLRCWPPHSRVLTPSPAAALSPSPPSPVSRSAAPVVFSSSGLRLRKSRVLPRAGVVRPLYLRSCHLKSPSNMLLLKLNIVIELISWWWLSGLKQSLMRTTVIVL</sequence>
<accession>A0A8T0W0W2</accession>
<evidence type="ECO:0008006" key="3">
    <source>
        <dbReference type="Google" id="ProtNLM"/>
    </source>
</evidence>
<reference evidence="1" key="1">
    <citation type="submission" date="2020-05" db="EMBL/GenBank/DDBJ databases">
        <title>WGS assembly of Panicum virgatum.</title>
        <authorList>
            <person name="Lovell J.T."/>
            <person name="Jenkins J."/>
            <person name="Shu S."/>
            <person name="Juenger T.E."/>
            <person name="Schmutz J."/>
        </authorList>
    </citation>
    <scope>NUCLEOTIDE SEQUENCE</scope>
    <source>
        <strain evidence="1">AP13</strain>
    </source>
</reference>
<evidence type="ECO:0000313" key="2">
    <source>
        <dbReference type="Proteomes" id="UP000823388"/>
    </source>
</evidence>
<protein>
    <recommendedName>
        <fullName evidence="3">MULE transposase domain-containing protein</fullName>
    </recommendedName>
</protein>
<gene>
    <name evidence="1" type="ORF">PVAP13_2KG288034</name>
</gene>
<proteinExistence type="predicted"/>